<dbReference type="InterPro" id="IPR001107">
    <property type="entry name" value="Band_7"/>
</dbReference>
<dbReference type="OrthoDB" id="9786220at2"/>
<keyword evidence="3" id="KW-0472">Membrane</keyword>
<gene>
    <name evidence="6" type="ORF">CLV37_10215</name>
</gene>
<dbReference type="Gene3D" id="3.30.479.30">
    <property type="entry name" value="Band 7 domain"/>
    <property type="match status" value="1"/>
</dbReference>
<comment type="similarity">
    <text evidence="2">Belongs to the band 7/mec-2 family. Flotillin subfamily.</text>
</comment>
<protein>
    <submittedName>
        <fullName evidence="6">SPFH domain/Band 7 family protein</fullName>
    </submittedName>
</protein>
<dbReference type="GO" id="GO:0072659">
    <property type="term" value="P:protein localization to plasma membrane"/>
    <property type="evidence" value="ECO:0007669"/>
    <property type="project" value="TreeGrafter"/>
</dbReference>
<proteinExistence type="inferred from homology"/>
<dbReference type="InterPro" id="IPR027705">
    <property type="entry name" value="Flotillin_fam"/>
</dbReference>
<feature type="domain" description="Band 7" evidence="5">
    <location>
        <begin position="9"/>
        <end position="188"/>
    </location>
</feature>
<evidence type="ECO:0000313" key="6">
    <source>
        <dbReference type="EMBL" id="PRY17061.1"/>
    </source>
</evidence>
<dbReference type="PANTHER" id="PTHR13806:SF46">
    <property type="entry name" value="FLOTILLIN-1-RELATED"/>
    <property type="match status" value="1"/>
</dbReference>
<evidence type="ECO:0000313" key="7">
    <source>
        <dbReference type="Proteomes" id="UP000238083"/>
    </source>
</evidence>
<evidence type="ECO:0000256" key="3">
    <source>
        <dbReference type="ARBA" id="ARBA00023136"/>
    </source>
</evidence>
<dbReference type="GO" id="GO:0005886">
    <property type="term" value="C:plasma membrane"/>
    <property type="evidence" value="ECO:0007669"/>
    <property type="project" value="TreeGrafter"/>
</dbReference>
<dbReference type="GO" id="GO:0002020">
    <property type="term" value="F:protease binding"/>
    <property type="evidence" value="ECO:0007669"/>
    <property type="project" value="TreeGrafter"/>
</dbReference>
<reference evidence="6 7" key="1">
    <citation type="submission" date="2018-03" db="EMBL/GenBank/DDBJ databases">
        <title>Genomic Encyclopedia of Archaeal and Bacterial Type Strains, Phase II (KMG-II): from individual species to whole genera.</title>
        <authorList>
            <person name="Goeker M."/>
        </authorList>
    </citation>
    <scope>NUCLEOTIDE SEQUENCE [LARGE SCALE GENOMIC DNA]</scope>
    <source>
        <strain evidence="6 7">DSM 19711</strain>
    </source>
</reference>
<dbReference type="RefSeq" id="WP_106207553.1">
    <property type="nucleotide sequence ID" value="NZ_PVZF01000002.1"/>
</dbReference>
<accession>A0A2T0R7E5</accession>
<dbReference type="PANTHER" id="PTHR13806">
    <property type="entry name" value="FLOTILLIN-RELATED"/>
    <property type="match status" value="1"/>
</dbReference>
<evidence type="ECO:0000256" key="1">
    <source>
        <dbReference type="ARBA" id="ARBA00004370"/>
    </source>
</evidence>
<dbReference type="CDD" id="cd03399">
    <property type="entry name" value="SPFH_flotillin"/>
    <property type="match status" value="1"/>
</dbReference>
<comment type="caution">
    <text evidence="6">The sequence shown here is derived from an EMBL/GenBank/DDBJ whole genome shotgun (WGS) entry which is preliminary data.</text>
</comment>
<organism evidence="6 7">
    <name type="scientific">Kineococcus rhizosphaerae</name>
    <dbReference type="NCBI Taxonomy" id="559628"/>
    <lineage>
        <taxon>Bacteria</taxon>
        <taxon>Bacillati</taxon>
        <taxon>Actinomycetota</taxon>
        <taxon>Actinomycetes</taxon>
        <taxon>Kineosporiales</taxon>
        <taxon>Kineosporiaceae</taxon>
        <taxon>Kineococcus</taxon>
    </lineage>
</organism>
<comment type="subcellular location">
    <subcellularLocation>
        <location evidence="1">Membrane</location>
    </subcellularLocation>
</comment>
<dbReference type="AlphaFoldDB" id="A0A2T0R7E5"/>
<name>A0A2T0R7E5_9ACTN</name>
<evidence type="ECO:0000259" key="5">
    <source>
        <dbReference type="Pfam" id="PF01145"/>
    </source>
</evidence>
<dbReference type="EMBL" id="PVZF01000002">
    <property type="protein sequence ID" value="PRY17061.1"/>
    <property type="molecule type" value="Genomic_DNA"/>
</dbReference>
<feature type="region of interest" description="Disordered" evidence="4">
    <location>
        <begin position="358"/>
        <end position="382"/>
    </location>
</feature>
<dbReference type="Proteomes" id="UP000238083">
    <property type="component" value="Unassembled WGS sequence"/>
</dbReference>
<sequence>MFGYRIPQPDEALLISGRRSRDGGETPFRIVTGHGVFVVPVLRRASTLTLAMQEAEVDEDCYTTQGLAVHVRAVIAFKVGDDTDSITKAARRFRRDQRQMPALVGRIFSGHLRSIVGSMTVESIIRDQQALAENIVGASKPELARIGLVVDSLQISQIDDKDIGYIAALAKPHQAEVDKAAAVAAARAAQQAAAAEQESARNQSEYARQTAIVRAQYQAEVDAEQRKAAAAGPLADARAQQAVIEAQQEVARRNAELRREQLTAEVVRPAEAEAARVRIAAEAEADAIRRRAEAAASSDRIALEQRLIELLPEMVRAAGAGLGGANVTVLNGATGLNEVVAQLAGQGSAVLRAVLENLGSDERSGPEPAREEDARPRAQLEP</sequence>
<keyword evidence="7" id="KW-1185">Reference proteome</keyword>
<dbReference type="SUPFAM" id="SSF117892">
    <property type="entry name" value="Band 7/SPFH domain"/>
    <property type="match status" value="1"/>
</dbReference>
<feature type="compositionally biased region" description="Basic and acidic residues" evidence="4">
    <location>
        <begin position="360"/>
        <end position="382"/>
    </location>
</feature>
<evidence type="ECO:0000256" key="2">
    <source>
        <dbReference type="ARBA" id="ARBA00007161"/>
    </source>
</evidence>
<dbReference type="Pfam" id="PF01145">
    <property type="entry name" value="Band_7"/>
    <property type="match status" value="1"/>
</dbReference>
<evidence type="ECO:0000256" key="4">
    <source>
        <dbReference type="SAM" id="MobiDB-lite"/>
    </source>
</evidence>
<dbReference type="InterPro" id="IPR036013">
    <property type="entry name" value="Band_7/SPFH_dom_sf"/>
</dbReference>